<keyword evidence="2" id="KW-0472">Membrane</keyword>
<gene>
    <name evidence="3" type="ORF">HPB51_027648</name>
</gene>
<feature type="compositionally biased region" description="Acidic residues" evidence="1">
    <location>
        <begin position="264"/>
        <end position="277"/>
    </location>
</feature>
<feature type="compositionally biased region" description="Basic and acidic residues" evidence="1">
    <location>
        <begin position="25"/>
        <end position="35"/>
    </location>
</feature>
<feature type="region of interest" description="Disordered" evidence="1">
    <location>
        <begin position="264"/>
        <end position="285"/>
    </location>
</feature>
<sequence length="285" mass="32067">MSLRSLYSPQKSLNYRTTSDSGYEPQKKVDKNEKSREVLTRADGTFCEMNAQLIVPEVDPELLEADGDEDDEWEDVEVEEIYPALANLELGEQIVHYQPYQMGMPSATKYLRRQVSLIIGTLVMAAISTTAICKEDPSPYPSCLEGFQQTPVQFLYHKIQTRWIAVVGLLVAVIGFFGALGRSKRLLDMYQLMAPLTLLPIIFILLRFAANALSKAFCETVLSFFEAVPLFRGMTSPWVPVTWTAPLLVLSLIGAVKLYGAEDAEEELEDEEDDVDELPMNRQRG</sequence>
<reference evidence="3" key="2">
    <citation type="submission" date="2021-09" db="EMBL/GenBank/DDBJ databases">
        <authorList>
            <person name="Jia N."/>
            <person name="Wang J."/>
            <person name="Shi W."/>
            <person name="Du L."/>
            <person name="Sun Y."/>
            <person name="Zhan W."/>
            <person name="Jiang J."/>
            <person name="Wang Q."/>
            <person name="Zhang B."/>
            <person name="Ji P."/>
            <person name="Sakyi L.B."/>
            <person name="Cui X."/>
            <person name="Yuan T."/>
            <person name="Jiang B."/>
            <person name="Yang W."/>
            <person name="Lam T.T.-Y."/>
            <person name="Chang Q."/>
            <person name="Ding S."/>
            <person name="Wang X."/>
            <person name="Zhu J."/>
            <person name="Ruan X."/>
            <person name="Zhao L."/>
            <person name="Wei J."/>
            <person name="Que T."/>
            <person name="Du C."/>
            <person name="Cheng J."/>
            <person name="Dai P."/>
            <person name="Han X."/>
            <person name="Huang E."/>
            <person name="Gao Y."/>
            <person name="Liu J."/>
            <person name="Shao H."/>
            <person name="Ye R."/>
            <person name="Li L."/>
            <person name="Wei W."/>
            <person name="Wang X."/>
            <person name="Wang C."/>
            <person name="Huo Q."/>
            <person name="Li W."/>
            <person name="Guo W."/>
            <person name="Chen H."/>
            <person name="Chen S."/>
            <person name="Zhou L."/>
            <person name="Zhou L."/>
            <person name="Ni X."/>
            <person name="Tian J."/>
            <person name="Zhou Y."/>
            <person name="Sheng Y."/>
            <person name="Liu T."/>
            <person name="Pan Y."/>
            <person name="Xia L."/>
            <person name="Li J."/>
            <person name="Zhao F."/>
            <person name="Cao W."/>
        </authorList>
    </citation>
    <scope>NUCLEOTIDE SEQUENCE</scope>
    <source>
        <strain evidence="3">Rmic-2018</strain>
        <tissue evidence="3">Larvae</tissue>
    </source>
</reference>
<keyword evidence="2" id="KW-0812">Transmembrane</keyword>
<keyword evidence="4" id="KW-1185">Reference proteome</keyword>
<reference evidence="3" key="1">
    <citation type="journal article" date="2020" name="Cell">
        <title>Large-Scale Comparative Analyses of Tick Genomes Elucidate Their Genetic Diversity and Vector Capacities.</title>
        <authorList>
            <consortium name="Tick Genome and Microbiome Consortium (TIGMIC)"/>
            <person name="Jia N."/>
            <person name="Wang J."/>
            <person name="Shi W."/>
            <person name="Du L."/>
            <person name="Sun Y."/>
            <person name="Zhan W."/>
            <person name="Jiang J.F."/>
            <person name="Wang Q."/>
            <person name="Zhang B."/>
            <person name="Ji P."/>
            <person name="Bell-Sakyi L."/>
            <person name="Cui X.M."/>
            <person name="Yuan T.T."/>
            <person name="Jiang B.G."/>
            <person name="Yang W.F."/>
            <person name="Lam T.T."/>
            <person name="Chang Q.C."/>
            <person name="Ding S.J."/>
            <person name="Wang X.J."/>
            <person name="Zhu J.G."/>
            <person name="Ruan X.D."/>
            <person name="Zhao L."/>
            <person name="Wei J.T."/>
            <person name="Ye R.Z."/>
            <person name="Que T.C."/>
            <person name="Du C.H."/>
            <person name="Zhou Y.H."/>
            <person name="Cheng J.X."/>
            <person name="Dai P.F."/>
            <person name="Guo W.B."/>
            <person name="Han X.H."/>
            <person name="Huang E.J."/>
            <person name="Li L.F."/>
            <person name="Wei W."/>
            <person name="Gao Y.C."/>
            <person name="Liu J.Z."/>
            <person name="Shao H.Z."/>
            <person name="Wang X."/>
            <person name="Wang C.C."/>
            <person name="Yang T.C."/>
            <person name="Huo Q.B."/>
            <person name="Li W."/>
            <person name="Chen H.Y."/>
            <person name="Chen S.E."/>
            <person name="Zhou L.G."/>
            <person name="Ni X.B."/>
            <person name="Tian J.H."/>
            <person name="Sheng Y."/>
            <person name="Liu T."/>
            <person name="Pan Y.S."/>
            <person name="Xia L.Y."/>
            <person name="Li J."/>
            <person name="Zhao F."/>
            <person name="Cao W.C."/>
        </authorList>
    </citation>
    <scope>NUCLEOTIDE SEQUENCE</scope>
    <source>
        <strain evidence="3">Rmic-2018</strain>
    </source>
</reference>
<dbReference type="Proteomes" id="UP000821866">
    <property type="component" value="Unassembled WGS sequence"/>
</dbReference>
<dbReference type="AlphaFoldDB" id="A0A9J6CZN2"/>
<accession>A0A9J6CZN2</accession>
<feature type="transmembrane region" description="Helical" evidence="2">
    <location>
        <begin position="192"/>
        <end position="210"/>
    </location>
</feature>
<evidence type="ECO:0000313" key="4">
    <source>
        <dbReference type="Proteomes" id="UP000821866"/>
    </source>
</evidence>
<dbReference type="EMBL" id="JABSTU010004239">
    <property type="protein sequence ID" value="KAH7964113.1"/>
    <property type="molecule type" value="Genomic_DNA"/>
</dbReference>
<feature type="transmembrane region" description="Helical" evidence="2">
    <location>
        <begin position="163"/>
        <end position="180"/>
    </location>
</feature>
<evidence type="ECO:0000256" key="1">
    <source>
        <dbReference type="SAM" id="MobiDB-lite"/>
    </source>
</evidence>
<feature type="transmembrane region" description="Helical" evidence="2">
    <location>
        <begin position="238"/>
        <end position="259"/>
    </location>
</feature>
<feature type="compositionally biased region" description="Polar residues" evidence="1">
    <location>
        <begin position="1"/>
        <end position="21"/>
    </location>
</feature>
<keyword evidence="2" id="KW-1133">Transmembrane helix</keyword>
<proteinExistence type="predicted"/>
<feature type="transmembrane region" description="Helical" evidence="2">
    <location>
        <begin position="115"/>
        <end position="132"/>
    </location>
</feature>
<feature type="region of interest" description="Disordered" evidence="1">
    <location>
        <begin position="1"/>
        <end position="35"/>
    </location>
</feature>
<protein>
    <submittedName>
        <fullName evidence="3">Uncharacterized protein</fullName>
    </submittedName>
</protein>
<evidence type="ECO:0000256" key="2">
    <source>
        <dbReference type="SAM" id="Phobius"/>
    </source>
</evidence>
<comment type="caution">
    <text evidence="3">The sequence shown here is derived from an EMBL/GenBank/DDBJ whole genome shotgun (WGS) entry which is preliminary data.</text>
</comment>
<evidence type="ECO:0000313" key="3">
    <source>
        <dbReference type="EMBL" id="KAH7964113.1"/>
    </source>
</evidence>
<organism evidence="3 4">
    <name type="scientific">Rhipicephalus microplus</name>
    <name type="common">Cattle tick</name>
    <name type="synonym">Boophilus microplus</name>
    <dbReference type="NCBI Taxonomy" id="6941"/>
    <lineage>
        <taxon>Eukaryota</taxon>
        <taxon>Metazoa</taxon>
        <taxon>Ecdysozoa</taxon>
        <taxon>Arthropoda</taxon>
        <taxon>Chelicerata</taxon>
        <taxon>Arachnida</taxon>
        <taxon>Acari</taxon>
        <taxon>Parasitiformes</taxon>
        <taxon>Ixodida</taxon>
        <taxon>Ixodoidea</taxon>
        <taxon>Ixodidae</taxon>
        <taxon>Rhipicephalinae</taxon>
        <taxon>Rhipicephalus</taxon>
        <taxon>Boophilus</taxon>
    </lineage>
</organism>
<name>A0A9J6CZN2_RHIMP</name>